<keyword evidence="1" id="KW-0677">Repeat</keyword>
<dbReference type="InterPro" id="IPR000225">
    <property type="entry name" value="Armadillo"/>
</dbReference>
<gene>
    <name evidence="3" type="ORF">CEUSTIGMA_g8645.t1</name>
</gene>
<evidence type="ECO:0000313" key="3">
    <source>
        <dbReference type="EMBL" id="GAX81213.1"/>
    </source>
</evidence>
<dbReference type="SUPFAM" id="SSF48371">
    <property type="entry name" value="ARM repeat"/>
    <property type="match status" value="1"/>
</dbReference>
<protein>
    <recommendedName>
        <fullName evidence="5">Armadillo repeat-containing protein 6</fullName>
    </recommendedName>
</protein>
<name>A0A250XDN9_9CHLO</name>
<feature type="compositionally biased region" description="Polar residues" evidence="2">
    <location>
        <begin position="238"/>
        <end position="247"/>
    </location>
</feature>
<dbReference type="InterPro" id="IPR016024">
    <property type="entry name" value="ARM-type_fold"/>
</dbReference>
<dbReference type="OrthoDB" id="449062at2759"/>
<dbReference type="PANTHER" id="PTHR22895">
    <property type="entry name" value="ARMADILLO REPEAT-CONTAINING PROTEIN 6"/>
    <property type="match status" value="1"/>
</dbReference>
<keyword evidence="4" id="KW-1185">Reference proteome</keyword>
<dbReference type="InterPro" id="IPR011989">
    <property type="entry name" value="ARM-like"/>
</dbReference>
<dbReference type="STRING" id="1157962.A0A250XDN9"/>
<dbReference type="EMBL" id="BEGY01000062">
    <property type="protein sequence ID" value="GAX81213.1"/>
    <property type="molecule type" value="Genomic_DNA"/>
</dbReference>
<dbReference type="PANTHER" id="PTHR22895:SF0">
    <property type="entry name" value="ARMADILLO REPEAT-CONTAINING PROTEIN 6"/>
    <property type="match status" value="1"/>
</dbReference>
<organism evidence="3 4">
    <name type="scientific">Chlamydomonas eustigma</name>
    <dbReference type="NCBI Taxonomy" id="1157962"/>
    <lineage>
        <taxon>Eukaryota</taxon>
        <taxon>Viridiplantae</taxon>
        <taxon>Chlorophyta</taxon>
        <taxon>core chlorophytes</taxon>
        <taxon>Chlorophyceae</taxon>
        <taxon>CS clade</taxon>
        <taxon>Chlamydomonadales</taxon>
        <taxon>Chlamydomonadaceae</taxon>
        <taxon>Chlamydomonas</taxon>
    </lineage>
</organism>
<reference evidence="3 4" key="1">
    <citation type="submission" date="2017-08" db="EMBL/GenBank/DDBJ databases">
        <title>Acidophilic green algal genome provides insights into adaptation to an acidic environment.</title>
        <authorList>
            <person name="Hirooka S."/>
            <person name="Hirose Y."/>
            <person name="Kanesaki Y."/>
            <person name="Higuchi S."/>
            <person name="Fujiwara T."/>
            <person name="Onuma R."/>
            <person name="Era A."/>
            <person name="Ohbayashi R."/>
            <person name="Uzuka A."/>
            <person name="Nozaki H."/>
            <person name="Yoshikawa H."/>
            <person name="Miyagishima S.Y."/>
        </authorList>
    </citation>
    <scope>NUCLEOTIDE SEQUENCE [LARGE SCALE GENOMIC DNA]</scope>
    <source>
        <strain evidence="3 4">NIES-2499</strain>
    </source>
</reference>
<dbReference type="SMART" id="SM00185">
    <property type="entry name" value="ARM"/>
    <property type="match status" value="4"/>
</dbReference>
<evidence type="ECO:0000256" key="1">
    <source>
        <dbReference type="ARBA" id="ARBA00022737"/>
    </source>
</evidence>
<evidence type="ECO:0000256" key="2">
    <source>
        <dbReference type="SAM" id="MobiDB-lite"/>
    </source>
</evidence>
<comment type="caution">
    <text evidence="3">The sequence shown here is derived from an EMBL/GenBank/DDBJ whole genome shotgun (WGS) entry which is preliminary data.</text>
</comment>
<dbReference type="Proteomes" id="UP000232323">
    <property type="component" value="Unassembled WGS sequence"/>
</dbReference>
<feature type="region of interest" description="Disordered" evidence="2">
    <location>
        <begin position="235"/>
        <end position="259"/>
    </location>
</feature>
<evidence type="ECO:0008006" key="5">
    <source>
        <dbReference type="Google" id="ProtNLM"/>
    </source>
</evidence>
<dbReference type="AlphaFoldDB" id="A0A250XDN9"/>
<sequence>MAQMWPPPKPKLAQEEFDESVKTNMEDFDMNAEEAIKSACEEFTVQGYDISGIIKKVGGGQTDDHPLTVASTNLDNALETEIAEGSPFLSALLALRHALMDESADPLELNAVVLKAKTYVPAFIACCKLSAACLSAAPSSANSVKEWFQTAINVTKRIMLLSVEARDLFDAMKGGEVVVGWLRDHAGDIALQVAVVGLAEVAALKEEKNKESLFNAGFGEAALQLLREAVNRCEAPGTMSSSGNDVTESPAEPSASAGERQVDKLDLALIRGCCNALRLLVTADDDRPAGSAAFKNARVLAKEGGASATLMAVLRSPVMRANSAPEALSEARQGGSSTSHAATVSGILAAVRQFAVNDEICREFAEEGGVLAVGALLDHHQRAASGSNEGCWTGRSATVVRAALLALRQMVNSDAVKVLLAEKGGIEMIMNVMSIYSTSENILEPSLGLLSSMMLRLPEVVDKAAEAGVIDAVLEVMSGHPDAGQLQRAGCMVFRNMAARNVELRPVILEKGAEALLRQAQAKHPNKCQDVGAAALRDLGLEDYGTTLVVTAPLS</sequence>
<dbReference type="Gene3D" id="1.25.10.10">
    <property type="entry name" value="Leucine-rich Repeat Variant"/>
    <property type="match status" value="1"/>
</dbReference>
<accession>A0A250XDN9</accession>
<evidence type="ECO:0000313" key="4">
    <source>
        <dbReference type="Proteomes" id="UP000232323"/>
    </source>
</evidence>
<proteinExistence type="predicted"/>